<dbReference type="EMBL" id="LUTY01000180">
    <property type="protein sequence ID" value="OAD23752.1"/>
    <property type="molecule type" value="Genomic_DNA"/>
</dbReference>
<evidence type="ECO:0000313" key="2">
    <source>
        <dbReference type="Proteomes" id="UP000076962"/>
    </source>
</evidence>
<gene>
    <name evidence="1" type="ORF">THIOM_000408</name>
</gene>
<name>A0A176S6I8_9GAMM</name>
<dbReference type="Proteomes" id="UP000076962">
    <property type="component" value="Unassembled WGS sequence"/>
</dbReference>
<sequence length="100" mass="11556">MADVIFNGNYKRFCEAIGKTYVRAEELQAHYQIGRTNGYFYEGWYYAGARFCDSDTQVWTGGKTSPDYAYAVWKYSGKCGCCIPVIENWTLERSAIIWCK</sequence>
<evidence type="ECO:0000313" key="1">
    <source>
        <dbReference type="EMBL" id="OAD23752.1"/>
    </source>
</evidence>
<organism evidence="1 2">
    <name type="scientific">Candidatus Thiomargarita nelsonii</name>
    <dbReference type="NCBI Taxonomy" id="1003181"/>
    <lineage>
        <taxon>Bacteria</taxon>
        <taxon>Pseudomonadati</taxon>
        <taxon>Pseudomonadota</taxon>
        <taxon>Gammaproteobacteria</taxon>
        <taxon>Thiotrichales</taxon>
        <taxon>Thiotrichaceae</taxon>
        <taxon>Thiomargarita</taxon>
    </lineage>
</organism>
<proteinExistence type="predicted"/>
<dbReference type="AlphaFoldDB" id="A0A176S6I8"/>
<reference evidence="1 2" key="1">
    <citation type="submission" date="2016-05" db="EMBL/GenBank/DDBJ databases">
        <title>Single-cell genome of chain-forming Candidatus Thiomargarita nelsonii and comparison to other large sulfur-oxidizing bacteria.</title>
        <authorList>
            <person name="Winkel M."/>
            <person name="Salman V."/>
            <person name="Woyke T."/>
            <person name="Schulz-Vogt H."/>
            <person name="Richter M."/>
            <person name="Flood B."/>
            <person name="Bailey J."/>
            <person name="Amann R."/>
            <person name="Mussmann M."/>
        </authorList>
    </citation>
    <scope>NUCLEOTIDE SEQUENCE [LARGE SCALE GENOMIC DNA]</scope>
    <source>
        <strain evidence="1 2">THI036</strain>
    </source>
</reference>
<comment type="caution">
    <text evidence="1">The sequence shown here is derived from an EMBL/GenBank/DDBJ whole genome shotgun (WGS) entry which is preliminary data.</text>
</comment>
<keyword evidence="2" id="KW-1185">Reference proteome</keyword>
<accession>A0A176S6I8</accession>
<protein>
    <submittedName>
        <fullName evidence="1">Uncharacterized protein</fullName>
    </submittedName>
</protein>